<dbReference type="GO" id="GO:0004140">
    <property type="term" value="F:dephospho-CoA kinase activity"/>
    <property type="evidence" value="ECO:0007669"/>
    <property type="project" value="UniProtKB-UniRule"/>
</dbReference>
<evidence type="ECO:0000313" key="8">
    <source>
        <dbReference type="Proteomes" id="UP000266258"/>
    </source>
</evidence>
<evidence type="ECO:0000256" key="2">
    <source>
        <dbReference type="ARBA" id="ARBA00022741"/>
    </source>
</evidence>
<keyword evidence="8" id="KW-1185">Reference proteome</keyword>
<dbReference type="EC" id="2.7.1.24" evidence="5 6"/>
<protein>
    <recommendedName>
        <fullName evidence="5 6">Dephospho-CoA kinase</fullName>
        <ecNumber evidence="5 6">2.7.1.24</ecNumber>
    </recommendedName>
    <alternativeName>
        <fullName evidence="5">Dephosphocoenzyme A kinase</fullName>
    </alternativeName>
</protein>
<keyword evidence="3 5" id="KW-0067">ATP-binding</keyword>
<comment type="caution">
    <text evidence="7">The sequence shown here is derived from an EMBL/GenBank/DDBJ whole genome shotgun (WGS) entry which is preliminary data.</text>
</comment>
<dbReference type="RefSeq" id="WP_119497087.1">
    <property type="nucleotide sequence ID" value="NZ_NRJH01000036.1"/>
</dbReference>
<name>A0A3A1Y5G6_9GAMM</name>
<dbReference type="HAMAP" id="MF_00376">
    <property type="entry name" value="Dephospho_CoA_kinase"/>
    <property type="match status" value="1"/>
</dbReference>
<dbReference type="NCBIfam" id="TIGR00152">
    <property type="entry name" value="dephospho-CoA kinase"/>
    <property type="match status" value="1"/>
</dbReference>
<keyword evidence="5" id="KW-0808">Transferase</keyword>
<comment type="catalytic activity">
    <reaction evidence="5">
        <text>3'-dephospho-CoA + ATP = ADP + CoA + H(+)</text>
        <dbReference type="Rhea" id="RHEA:18245"/>
        <dbReference type="ChEBI" id="CHEBI:15378"/>
        <dbReference type="ChEBI" id="CHEBI:30616"/>
        <dbReference type="ChEBI" id="CHEBI:57287"/>
        <dbReference type="ChEBI" id="CHEBI:57328"/>
        <dbReference type="ChEBI" id="CHEBI:456216"/>
        <dbReference type="EC" id="2.7.1.24"/>
    </reaction>
</comment>
<evidence type="ECO:0000256" key="6">
    <source>
        <dbReference type="NCBIfam" id="TIGR00152"/>
    </source>
</evidence>
<evidence type="ECO:0000256" key="1">
    <source>
        <dbReference type="ARBA" id="ARBA00009018"/>
    </source>
</evidence>
<dbReference type="PANTHER" id="PTHR10695:SF46">
    <property type="entry name" value="BIFUNCTIONAL COENZYME A SYNTHASE-RELATED"/>
    <property type="match status" value="1"/>
</dbReference>
<dbReference type="UniPathway" id="UPA00241">
    <property type="reaction ID" value="UER00356"/>
</dbReference>
<comment type="similarity">
    <text evidence="1 5">Belongs to the CoaE family.</text>
</comment>
<keyword evidence="2 5" id="KW-0547">Nucleotide-binding</keyword>
<dbReference type="CDD" id="cd02022">
    <property type="entry name" value="DPCK"/>
    <property type="match status" value="1"/>
</dbReference>
<keyword evidence="4 5" id="KW-0173">Coenzyme A biosynthesis</keyword>
<comment type="subcellular location">
    <subcellularLocation>
        <location evidence="5">Cytoplasm</location>
    </subcellularLocation>
</comment>
<dbReference type="GO" id="GO:0005524">
    <property type="term" value="F:ATP binding"/>
    <property type="evidence" value="ECO:0007669"/>
    <property type="project" value="UniProtKB-UniRule"/>
</dbReference>
<proteinExistence type="inferred from homology"/>
<dbReference type="SUPFAM" id="SSF52540">
    <property type="entry name" value="P-loop containing nucleoside triphosphate hydrolases"/>
    <property type="match status" value="1"/>
</dbReference>
<gene>
    <name evidence="5" type="primary">coaE</name>
    <name evidence="7" type="ORF">CJP74_04490</name>
</gene>
<dbReference type="Proteomes" id="UP000266258">
    <property type="component" value="Unassembled WGS sequence"/>
</dbReference>
<feature type="binding site" evidence="5">
    <location>
        <begin position="15"/>
        <end position="20"/>
    </location>
    <ligand>
        <name>ATP</name>
        <dbReference type="ChEBI" id="CHEBI:30616"/>
    </ligand>
</feature>
<dbReference type="GO" id="GO:0005737">
    <property type="term" value="C:cytoplasm"/>
    <property type="evidence" value="ECO:0007669"/>
    <property type="project" value="UniProtKB-SubCell"/>
</dbReference>
<dbReference type="GO" id="GO:0015937">
    <property type="term" value="P:coenzyme A biosynthetic process"/>
    <property type="evidence" value="ECO:0007669"/>
    <property type="project" value="UniProtKB-UniRule"/>
</dbReference>
<keyword evidence="5 7" id="KW-0418">Kinase</keyword>
<dbReference type="Pfam" id="PF01121">
    <property type="entry name" value="CoaE"/>
    <property type="match status" value="1"/>
</dbReference>
<sequence>MRLNKPIIGLTGGIASGKSTVANIFRNIGDCDIISSDDVSREVMQPGHPCYDEVVKTFGEGILLPEDSTGQRPIDRKALRSLVFGTSEQAKENLALLESITHPHIRSRELELFSKSEKDYILWDVPLLIEKKLWSYCDEIIVVQANRQTQIQRALERDPTTNLKIIVDILNAQASNQEREKHAKYVIVNDDTVTIKELSQKVGRVNNLIMEGTVKRFRRNLMNLKS</sequence>
<evidence type="ECO:0000256" key="4">
    <source>
        <dbReference type="ARBA" id="ARBA00022993"/>
    </source>
</evidence>
<evidence type="ECO:0000313" key="7">
    <source>
        <dbReference type="EMBL" id="RIY32448.1"/>
    </source>
</evidence>
<comment type="pathway">
    <text evidence="5">Cofactor biosynthesis; coenzyme A biosynthesis; CoA from (R)-pantothenate: step 5/5.</text>
</comment>
<dbReference type="InterPro" id="IPR027417">
    <property type="entry name" value="P-loop_NTPase"/>
</dbReference>
<organism evidence="7 8">
    <name type="scientific">Psittacicella melopsittaci</name>
    <dbReference type="NCBI Taxonomy" id="2028576"/>
    <lineage>
        <taxon>Bacteria</taxon>
        <taxon>Pseudomonadati</taxon>
        <taxon>Pseudomonadota</taxon>
        <taxon>Gammaproteobacteria</taxon>
        <taxon>Pasteurellales</taxon>
        <taxon>Psittacicellaceae</taxon>
        <taxon>Psittacicella</taxon>
    </lineage>
</organism>
<evidence type="ECO:0000256" key="3">
    <source>
        <dbReference type="ARBA" id="ARBA00022840"/>
    </source>
</evidence>
<dbReference type="PANTHER" id="PTHR10695">
    <property type="entry name" value="DEPHOSPHO-COA KINASE-RELATED"/>
    <property type="match status" value="1"/>
</dbReference>
<dbReference type="InterPro" id="IPR001977">
    <property type="entry name" value="Depp_CoAkinase"/>
</dbReference>
<reference evidence="7 8" key="1">
    <citation type="submission" date="2017-08" db="EMBL/GenBank/DDBJ databases">
        <title>Reclassification of Bisgaard taxon 37 and 44.</title>
        <authorList>
            <person name="Christensen H."/>
        </authorList>
    </citation>
    <scope>NUCLEOTIDE SEQUENCE [LARGE SCALE GENOMIC DNA]</scope>
    <source>
        <strain evidence="7 8">B96_4</strain>
    </source>
</reference>
<dbReference type="EMBL" id="NRJH01000036">
    <property type="protein sequence ID" value="RIY32448.1"/>
    <property type="molecule type" value="Genomic_DNA"/>
</dbReference>
<dbReference type="PROSITE" id="PS51219">
    <property type="entry name" value="DPCK"/>
    <property type="match status" value="1"/>
</dbReference>
<comment type="function">
    <text evidence="5">Catalyzes the phosphorylation of the 3'-hydroxyl group of dephosphocoenzyme A to form coenzyme A.</text>
</comment>
<accession>A0A3A1Y5G6</accession>
<keyword evidence="5" id="KW-0963">Cytoplasm</keyword>
<evidence type="ECO:0000256" key="5">
    <source>
        <dbReference type="HAMAP-Rule" id="MF_00376"/>
    </source>
</evidence>
<dbReference type="Gene3D" id="3.40.50.300">
    <property type="entry name" value="P-loop containing nucleotide triphosphate hydrolases"/>
    <property type="match status" value="1"/>
</dbReference>
<dbReference type="AlphaFoldDB" id="A0A3A1Y5G6"/>
<dbReference type="OrthoDB" id="9812943at2"/>